<dbReference type="PANTHER" id="PTHR33988:SF2">
    <property type="entry name" value="ENDORIBONUCLEASE MAZF"/>
    <property type="match status" value="1"/>
</dbReference>
<dbReference type="SUPFAM" id="SSF50118">
    <property type="entry name" value="Cell growth inhibitor/plasmid maintenance toxic component"/>
    <property type="match status" value="1"/>
</dbReference>
<comment type="caution">
    <text evidence="1">The sequence shown here is derived from an EMBL/GenBank/DDBJ whole genome shotgun (WGS) entry which is preliminary data.</text>
</comment>
<evidence type="ECO:0000313" key="1">
    <source>
        <dbReference type="EMBL" id="MCL1126324.1"/>
    </source>
</evidence>
<dbReference type="EMBL" id="JAKIKS010000082">
    <property type="protein sequence ID" value="MCL1126324.1"/>
    <property type="molecule type" value="Genomic_DNA"/>
</dbReference>
<dbReference type="RefSeq" id="WP_248941713.1">
    <property type="nucleotide sequence ID" value="NZ_JAKIKS010000082.1"/>
</dbReference>
<dbReference type="PANTHER" id="PTHR33988">
    <property type="entry name" value="ENDORIBONUCLEASE MAZF-RELATED"/>
    <property type="match status" value="1"/>
</dbReference>
<sequence>MVKKYKRYDVVGINLDPTIGAECQKFRPCVVISPDDMNVALQTIIIAPLTSTRRGWKFRPLITGPNTQSELALDQMRAVDKSRITKTYGKLIKKEQDSVYSILTEFFI</sequence>
<gene>
    <name evidence="1" type="ORF">L2764_18005</name>
</gene>
<proteinExistence type="predicted"/>
<organism evidence="1 2">
    <name type="scientific">Shewanella surugensis</name>
    <dbReference type="NCBI Taxonomy" id="212020"/>
    <lineage>
        <taxon>Bacteria</taxon>
        <taxon>Pseudomonadati</taxon>
        <taxon>Pseudomonadota</taxon>
        <taxon>Gammaproteobacteria</taxon>
        <taxon>Alteromonadales</taxon>
        <taxon>Shewanellaceae</taxon>
        <taxon>Shewanella</taxon>
    </lineage>
</organism>
<protein>
    <submittedName>
        <fullName evidence="1">Type II toxin-antitoxin system PemK/MazF family toxin</fullName>
    </submittedName>
</protein>
<dbReference type="InterPro" id="IPR003477">
    <property type="entry name" value="PemK-like"/>
</dbReference>
<keyword evidence="2" id="KW-1185">Reference proteome</keyword>
<reference evidence="1 2" key="1">
    <citation type="submission" date="2022-01" db="EMBL/GenBank/DDBJ databases">
        <title>Whole genome-based taxonomy of the Shewanellaceae.</title>
        <authorList>
            <person name="Martin-Rodriguez A.J."/>
        </authorList>
    </citation>
    <scope>NUCLEOTIDE SEQUENCE [LARGE SCALE GENOMIC DNA]</scope>
    <source>
        <strain evidence="1 2">DSM 17177</strain>
    </source>
</reference>
<name>A0ABT0LFH9_9GAMM</name>
<evidence type="ECO:0000313" key="2">
    <source>
        <dbReference type="Proteomes" id="UP001203423"/>
    </source>
</evidence>
<dbReference type="Proteomes" id="UP001203423">
    <property type="component" value="Unassembled WGS sequence"/>
</dbReference>
<dbReference type="Gene3D" id="2.30.30.110">
    <property type="match status" value="1"/>
</dbReference>
<dbReference type="InterPro" id="IPR011067">
    <property type="entry name" value="Plasmid_toxin/cell-grow_inhib"/>
</dbReference>
<accession>A0ABT0LFH9</accession>
<dbReference type="Pfam" id="PF02452">
    <property type="entry name" value="PemK_toxin"/>
    <property type="match status" value="1"/>
</dbReference>